<protein>
    <recommendedName>
        <fullName evidence="3">Glutamyl-tRNA(Gln) amidotransferase, C subunit</fullName>
    </recommendedName>
</protein>
<dbReference type="EMBL" id="CP000942">
    <property type="protein sequence ID" value="ACA32764.1"/>
    <property type="molecule type" value="Genomic_DNA"/>
</dbReference>
<gene>
    <name evidence="1" type="ordered locus">UPA3_0583</name>
</gene>
<dbReference type="Proteomes" id="UP000002162">
    <property type="component" value="Chromosome"/>
</dbReference>
<dbReference type="Pfam" id="PF02686">
    <property type="entry name" value="GatC"/>
    <property type="match status" value="1"/>
</dbReference>
<organism evidence="1 2">
    <name type="scientific">Ureaplasma parvum serovar 3 (strain ATCC 27815 / 27 / NCTC 11736)</name>
    <dbReference type="NCBI Taxonomy" id="505682"/>
    <lineage>
        <taxon>Bacteria</taxon>
        <taxon>Bacillati</taxon>
        <taxon>Mycoplasmatota</taxon>
        <taxon>Mycoplasmoidales</taxon>
        <taxon>Mycoplasmoidaceae</taxon>
        <taxon>Ureaplasma</taxon>
    </lineage>
</organism>
<dbReference type="SUPFAM" id="SSF141000">
    <property type="entry name" value="Glu-tRNAGln amidotransferase C subunit"/>
    <property type="match status" value="1"/>
</dbReference>
<evidence type="ECO:0000313" key="1">
    <source>
        <dbReference type="EMBL" id="ACA32764.1"/>
    </source>
</evidence>
<dbReference type="InterPro" id="IPR036113">
    <property type="entry name" value="Asp/Glu-ADT_sf_sub_c"/>
</dbReference>
<dbReference type="AlphaFoldDB" id="A0A2C9DY14"/>
<reference evidence="1 2" key="1">
    <citation type="submission" date="2008-02" db="EMBL/GenBank/DDBJ databases">
        <title>Genome sequence of Ureaplasma parvum serovar 3.</title>
        <authorList>
            <person name="Methe B.A."/>
            <person name="Glass J."/>
            <person name="Waites K."/>
            <person name="Shrivastava S."/>
        </authorList>
    </citation>
    <scope>NUCLEOTIDE SEQUENCE [LARGE SCALE GENOMIC DNA]</scope>
    <source>
        <strain evidence="2">ATCC 27815 / 27 / NCTC 11736</strain>
    </source>
</reference>
<dbReference type="GeneID" id="29672484"/>
<sequence length="94" mass="11068">MSYNLQKLMSSCMFILTDDEIKQVENRLNNLFNEIKVFELFNLQNITPFEIINKSFDNFLREDEINSCVGNNSEEVLNNCLKVIDHYGVLKNEK</sequence>
<accession>A0A2C9DY14</accession>
<dbReference type="HOGENOM" id="CLU_2385282_0_0_14"/>
<evidence type="ECO:0000313" key="2">
    <source>
        <dbReference type="Proteomes" id="UP000002162"/>
    </source>
</evidence>
<evidence type="ECO:0008006" key="3">
    <source>
        <dbReference type="Google" id="ProtNLM"/>
    </source>
</evidence>
<dbReference type="RefSeq" id="WP_006688729.1">
    <property type="nucleotide sequence ID" value="NC_010503.1"/>
</dbReference>
<dbReference type="GO" id="GO:0006450">
    <property type="term" value="P:regulation of translational fidelity"/>
    <property type="evidence" value="ECO:0007669"/>
    <property type="project" value="InterPro"/>
</dbReference>
<proteinExistence type="predicted"/>
<dbReference type="KEGG" id="upa:UPA3_0583"/>
<dbReference type="InterPro" id="IPR003837">
    <property type="entry name" value="GatC"/>
</dbReference>
<name>A0A2C9DY14_UREP2</name>